<dbReference type="EMBL" id="MLAK01001370">
    <property type="protein sequence ID" value="OHS93884.1"/>
    <property type="molecule type" value="Genomic_DNA"/>
</dbReference>
<name>A0A1J4J9H4_9EUKA</name>
<keyword evidence="3" id="KW-1185">Reference proteome</keyword>
<comment type="caution">
    <text evidence="2">The sequence shown here is derived from an EMBL/GenBank/DDBJ whole genome shotgun (WGS) entry which is preliminary data.</text>
</comment>
<dbReference type="AlphaFoldDB" id="A0A1J4J9H4"/>
<dbReference type="OrthoDB" id="10569170at2759"/>
<evidence type="ECO:0000313" key="2">
    <source>
        <dbReference type="EMBL" id="OHS93884.1"/>
    </source>
</evidence>
<evidence type="ECO:0000256" key="1">
    <source>
        <dbReference type="SAM" id="MobiDB-lite"/>
    </source>
</evidence>
<proteinExistence type="predicted"/>
<feature type="region of interest" description="Disordered" evidence="1">
    <location>
        <begin position="133"/>
        <end position="153"/>
    </location>
</feature>
<feature type="compositionally biased region" description="Basic residues" evidence="1">
    <location>
        <begin position="422"/>
        <end position="433"/>
    </location>
</feature>
<feature type="region of interest" description="Disordered" evidence="1">
    <location>
        <begin position="1"/>
        <end position="25"/>
    </location>
</feature>
<feature type="region of interest" description="Disordered" evidence="1">
    <location>
        <begin position="410"/>
        <end position="433"/>
    </location>
</feature>
<dbReference type="RefSeq" id="XP_068347021.1">
    <property type="nucleotide sequence ID" value="XM_068490686.1"/>
</dbReference>
<reference evidence="2" key="1">
    <citation type="submission" date="2016-10" db="EMBL/GenBank/DDBJ databases">
        <authorList>
            <person name="Benchimol M."/>
            <person name="Almeida L.G."/>
            <person name="Vasconcelos A.T."/>
            <person name="Perreira-Neves A."/>
            <person name="Rosa I.A."/>
            <person name="Tasca T."/>
            <person name="Bogo M.R."/>
            <person name="de Souza W."/>
        </authorList>
    </citation>
    <scope>NUCLEOTIDE SEQUENCE [LARGE SCALE GENOMIC DNA]</scope>
    <source>
        <strain evidence="2">K</strain>
    </source>
</reference>
<sequence>MSDDPQFRRPTKRPKASKTLQLDSDNADLLMPQADNWSLTSLSTKLKKEKHDQEKMINYLQKQLSLLNRIRNQLYNDYHLLEKSRTPAQPEQVSRTHLVSYDALKRPAMTIISNNNLQKQTTNISTIKPQAAQIKPAHKRNANETNNPEAPKSMSSLTIWNNVNRFFVVAPTMEAFQAKLQASEAPDTKIQLGPHYSIGINQKLKQKYKNGNVQLRIPPEVMAESPEGATPIIFHRLLAALVNFNVSDLNALKKEAGQNNRQIDLSSNSSPVRGSDYINHSNLENPSNLGNLSNCENSSNFIASSNYGENPSLMENSTQFPVNVAGSSVYSMYPFEQKLMLEVQSLNLTPDASGPRLTDNEVMNDIVMKTEELSHITSETNKIKSHLLEMLKQKEKGLLERRENMKKWGTVSFKLEPGPKKDQKRPKKRDKLV</sequence>
<gene>
    <name evidence="2" type="ORF">TRFO_02432</name>
</gene>
<dbReference type="VEuPathDB" id="TrichDB:TRFO_02432"/>
<dbReference type="Proteomes" id="UP000179807">
    <property type="component" value="Unassembled WGS sequence"/>
</dbReference>
<dbReference type="GeneID" id="94825390"/>
<organism evidence="2 3">
    <name type="scientific">Tritrichomonas foetus</name>
    <dbReference type="NCBI Taxonomy" id="1144522"/>
    <lineage>
        <taxon>Eukaryota</taxon>
        <taxon>Metamonada</taxon>
        <taxon>Parabasalia</taxon>
        <taxon>Tritrichomonadida</taxon>
        <taxon>Tritrichomonadidae</taxon>
        <taxon>Tritrichomonas</taxon>
    </lineage>
</organism>
<accession>A0A1J4J9H4</accession>
<protein>
    <submittedName>
        <fullName evidence="2">Uncharacterized protein</fullName>
    </submittedName>
</protein>
<feature type="compositionally biased region" description="Polar residues" evidence="1">
    <location>
        <begin position="143"/>
        <end position="153"/>
    </location>
</feature>
<evidence type="ECO:0000313" key="3">
    <source>
        <dbReference type="Proteomes" id="UP000179807"/>
    </source>
</evidence>